<evidence type="ECO:0000313" key="3">
    <source>
        <dbReference type="Proteomes" id="UP000253314"/>
    </source>
</evidence>
<sequence>MEMMYRVLGFWAGVIGVMAWLGDMQNMALLFLGQTIVFVSLSYLKLSERTYIYIFGAYLTLFMVGFTYISIFVMPVGGAGH</sequence>
<comment type="caution">
    <text evidence="2">The sequence shown here is derived from an EMBL/GenBank/DDBJ whole genome shotgun (WGS) entry which is preliminary data.</text>
</comment>
<dbReference type="AlphaFoldDB" id="A0A366Y2D6"/>
<protein>
    <submittedName>
        <fullName evidence="2">DUF2626 domain-containing protein</fullName>
    </submittedName>
</protein>
<keyword evidence="1" id="KW-0812">Transmembrane</keyword>
<proteinExistence type="predicted"/>
<organism evidence="2 3">
    <name type="scientific">Bacillus taeanensis</name>
    <dbReference type="NCBI Taxonomy" id="273032"/>
    <lineage>
        <taxon>Bacteria</taxon>
        <taxon>Bacillati</taxon>
        <taxon>Bacillota</taxon>
        <taxon>Bacilli</taxon>
        <taxon>Bacillales</taxon>
        <taxon>Bacillaceae</taxon>
        <taxon>Bacillus</taxon>
    </lineage>
</organism>
<keyword evidence="3" id="KW-1185">Reference proteome</keyword>
<feature type="transmembrane region" description="Helical" evidence="1">
    <location>
        <begin position="5"/>
        <end position="21"/>
    </location>
</feature>
<evidence type="ECO:0000256" key="1">
    <source>
        <dbReference type="SAM" id="Phobius"/>
    </source>
</evidence>
<evidence type="ECO:0000313" key="2">
    <source>
        <dbReference type="EMBL" id="RBW70573.1"/>
    </source>
</evidence>
<gene>
    <name evidence="2" type="ORF">DS031_06025</name>
</gene>
<name>A0A366Y2D6_9BACI</name>
<dbReference type="Proteomes" id="UP000253314">
    <property type="component" value="Unassembled WGS sequence"/>
</dbReference>
<feature type="transmembrane region" description="Helical" evidence="1">
    <location>
        <begin position="51"/>
        <end position="74"/>
    </location>
</feature>
<dbReference type="OrthoDB" id="2353516at2"/>
<dbReference type="Pfam" id="PF11117">
    <property type="entry name" value="DUF2626"/>
    <property type="match status" value="1"/>
</dbReference>
<feature type="transmembrane region" description="Helical" evidence="1">
    <location>
        <begin position="27"/>
        <end position="44"/>
    </location>
</feature>
<reference evidence="2 3" key="1">
    <citation type="submission" date="2018-07" db="EMBL/GenBank/DDBJ databases">
        <title>Lottiidibacillus patelloidae gen. nov., sp. nov., isolated from the intestinal tract of a marine limpet and the reclassification of B. taeanensis BH030017T, B. algicola KMM 3737T and B. hwajinpoensis SW-72T as genus Lottiidibacillus.</title>
        <authorList>
            <person name="Liu R."/>
            <person name="Huang Z."/>
        </authorList>
    </citation>
    <scope>NUCLEOTIDE SEQUENCE [LARGE SCALE GENOMIC DNA]</scope>
    <source>
        <strain evidence="2 3">BH030017</strain>
    </source>
</reference>
<dbReference type="EMBL" id="QOCW01000004">
    <property type="protein sequence ID" value="RBW70573.1"/>
    <property type="molecule type" value="Genomic_DNA"/>
</dbReference>
<dbReference type="InterPro" id="IPR020254">
    <property type="entry name" value="DUF2626"/>
</dbReference>
<keyword evidence="1" id="KW-0472">Membrane</keyword>
<accession>A0A366Y2D6</accession>
<dbReference type="RefSeq" id="WP_113805025.1">
    <property type="nucleotide sequence ID" value="NZ_QOCW01000004.1"/>
</dbReference>
<keyword evidence="1" id="KW-1133">Transmembrane helix</keyword>